<dbReference type="InterPro" id="IPR003812">
    <property type="entry name" value="Fido"/>
</dbReference>
<comment type="catalytic activity">
    <reaction evidence="7">
        <text>L-tyrosyl-[protein] + ATP = O-(5'-adenylyl)-L-tyrosyl-[protein] + diphosphate</text>
        <dbReference type="Rhea" id="RHEA:54288"/>
        <dbReference type="Rhea" id="RHEA-COMP:10136"/>
        <dbReference type="Rhea" id="RHEA-COMP:13846"/>
        <dbReference type="ChEBI" id="CHEBI:30616"/>
        <dbReference type="ChEBI" id="CHEBI:33019"/>
        <dbReference type="ChEBI" id="CHEBI:46858"/>
        <dbReference type="ChEBI" id="CHEBI:83624"/>
        <dbReference type="EC" id="2.7.7.108"/>
    </reaction>
</comment>
<evidence type="ECO:0000313" key="9">
    <source>
        <dbReference type="EMBL" id="RFA25433.1"/>
    </source>
</evidence>
<dbReference type="RefSeq" id="WP_116419532.1">
    <property type="nucleotide sequence ID" value="NZ_NBXC01000027.1"/>
</dbReference>
<keyword evidence="2" id="KW-0548">Nucleotidyltransferase</keyword>
<dbReference type="PANTHER" id="PTHR39560">
    <property type="entry name" value="PROTEIN ADENYLYLTRANSFERASE FIC-RELATED"/>
    <property type="match status" value="1"/>
</dbReference>
<name>A0A3E0W9Z3_9MICO</name>
<evidence type="ECO:0000256" key="7">
    <source>
        <dbReference type="ARBA" id="ARBA00048696"/>
    </source>
</evidence>
<evidence type="ECO:0000256" key="3">
    <source>
        <dbReference type="ARBA" id="ARBA00022741"/>
    </source>
</evidence>
<evidence type="ECO:0000256" key="6">
    <source>
        <dbReference type="ARBA" id="ARBA00047939"/>
    </source>
</evidence>
<feature type="domain" description="Fido" evidence="8">
    <location>
        <begin position="126"/>
        <end position="289"/>
    </location>
</feature>
<dbReference type="EC" id="2.7.7.108" evidence="5"/>
<keyword evidence="4" id="KW-0067">ATP-binding</keyword>
<dbReference type="Gene3D" id="1.10.3290.10">
    <property type="entry name" value="Fido-like domain"/>
    <property type="match status" value="1"/>
</dbReference>
<evidence type="ECO:0000256" key="4">
    <source>
        <dbReference type="ARBA" id="ARBA00022840"/>
    </source>
</evidence>
<proteinExistence type="predicted"/>
<evidence type="ECO:0000256" key="1">
    <source>
        <dbReference type="ARBA" id="ARBA00022679"/>
    </source>
</evidence>
<dbReference type="GO" id="GO:0051302">
    <property type="term" value="P:regulation of cell division"/>
    <property type="evidence" value="ECO:0007669"/>
    <property type="project" value="TreeGrafter"/>
</dbReference>
<sequence>MLSVSVEQITYRVNYANAALALAHGDPGDDAHQDLVQAVAAEEVTAEEAIALTCERSGLSIGTEAAPPITCWEDYLIPGSTALRSRLVDDSHPSGIEDPVLFRAVEQQISRFRLVELAAHPIEGPMDYGLFGAVHRHLFQDIYWWAGEQRVGPDTPMVRFARDAVDFDPGDPAAPAVKYQYFAGPDISEAVSVQFALLLDLATRTDMPRAEMISRMGEHGGELNTIHAFRDGHSRTLFVYAMKFFTVVGYPTDPANFLNGNPLRDRIVHARYQNQATSLLDGYEGALDDALSGGEPEGARVRR</sequence>
<accession>A0A3E0W9Z3</accession>
<organism evidence="9 10">
    <name type="scientific">Subtercola boreus</name>
    <dbReference type="NCBI Taxonomy" id="120213"/>
    <lineage>
        <taxon>Bacteria</taxon>
        <taxon>Bacillati</taxon>
        <taxon>Actinomycetota</taxon>
        <taxon>Actinomycetes</taxon>
        <taxon>Micrococcales</taxon>
        <taxon>Microbacteriaceae</taxon>
        <taxon>Subtercola</taxon>
    </lineage>
</organism>
<evidence type="ECO:0000259" key="8">
    <source>
        <dbReference type="PROSITE" id="PS51459"/>
    </source>
</evidence>
<dbReference type="PROSITE" id="PS51459">
    <property type="entry name" value="FIDO"/>
    <property type="match status" value="1"/>
</dbReference>
<dbReference type="GO" id="GO:0070733">
    <property type="term" value="F:AMPylase activity"/>
    <property type="evidence" value="ECO:0007669"/>
    <property type="project" value="UniProtKB-EC"/>
</dbReference>
<comment type="caution">
    <text evidence="9">The sequence shown here is derived from an EMBL/GenBank/DDBJ whole genome shotgun (WGS) entry which is preliminary data.</text>
</comment>
<gene>
    <name evidence="9" type="ORF">B7R25_13735</name>
</gene>
<dbReference type="EMBL" id="NBXE01000031">
    <property type="protein sequence ID" value="RFA25433.1"/>
    <property type="molecule type" value="Genomic_DNA"/>
</dbReference>
<evidence type="ECO:0000313" key="10">
    <source>
        <dbReference type="Proteomes" id="UP000257080"/>
    </source>
</evidence>
<dbReference type="GO" id="GO:0005524">
    <property type="term" value="F:ATP binding"/>
    <property type="evidence" value="ECO:0007669"/>
    <property type="project" value="UniProtKB-KW"/>
</dbReference>
<evidence type="ECO:0000256" key="5">
    <source>
        <dbReference type="ARBA" id="ARBA00034531"/>
    </source>
</evidence>
<evidence type="ECO:0000256" key="2">
    <source>
        <dbReference type="ARBA" id="ARBA00022695"/>
    </source>
</evidence>
<dbReference type="SUPFAM" id="SSF140931">
    <property type="entry name" value="Fic-like"/>
    <property type="match status" value="1"/>
</dbReference>
<reference evidence="9 10" key="1">
    <citation type="submission" date="2017-04" db="EMBL/GenBank/DDBJ databases">
        <title>Comparative genome analysis of Subtercola boreus.</title>
        <authorList>
            <person name="Cho Y.-J."/>
            <person name="Cho A."/>
            <person name="Kim O.-S."/>
            <person name="Lee J.-I."/>
        </authorList>
    </citation>
    <scope>NUCLEOTIDE SEQUENCE [LARGE SCALE GENOMIC DNA]</scope>
    <source>
        <strain evidence="9 10">P28004</strain>
    </source>
</reference>
<dbReference type="InterPro" id="IPR036597">
    <property type="entry name" value="Fido-like_dom_sf"/>
</dbReference>
<dbReference type="PANTHER" id="PTHR39560:SF1">
    <property type="entry name" value="PROTEIN ADENYLYLTRANSFERASE FIC-RELATED"/>
    <property type="match status" value="1"/>
</dbReference>
<dbReference type="Proteomes" id="UP000257080">
    <property type="component" value="Unassembled WGS sequence"/>
</dbReference>
<keyword evidence="1" id="KW-0808">Transferase</keyword>
<keyword evidence="3" id="KW-0547">Nucleotide-binding</keyword>
<protein>
    <recommendedName>
        <fullName evidence="5">protein adenylyltransferase</fullName>
        <ecNumber evidence="5">2.7.7.108</ecNumber>
    </recommendedName>
</protein>
<dbReference type="AlphaFoldDB" id="A0A3E0W9Z3"/>
<dbReference type="OrthoDB" id="9813719at2"/>
<comment type="catalytic activity">
    <reaction evidence="6">
        <text>L-threonyl-[protein] + ATP = 3-O-(5'-adenylyl)-L-threonyl-[protein] + diphosphate</text>
        <dbReference type="Rhea" id="RHEA:54292"/>
        <dbReference type="Rhea" id="RHEA-COMP:11060"/>
        <dbReference type="Rhea" id="RHEA-COMP:13847"/>
        <dbReference type="ChEBI" id="CHEBI:30013"/>
        <dbReference type="ChEBI" id="CHEBI:30616"/>
        <dbReference type="ChEBI" id="CHEBI:33019"/>
        <dbReference type="ChEBI" id="CHEBI:138113"/>
        <dbReference type="EC" id="2.7.7.108"/>
    </reaction>
</comment>